<dbReference type="Proteomes" id="UP000012073">
    <property type="component" value="Unassembled WGS sequence"/>
</dbReference>
<sequence>MIQHVSKTKPTQSQPEPDSQSNHAFLNLRVIPSSKHCVLQPFRLRFDSHPTAETSTVHLHHRLCTPHQVAIFAHSHCLSVEHDHMTTCGTAVILITQNARYSMLAKDELIFGKMIEGSSVYANVTNNFETFILSSLL</sequence>
<reference evidence="3" key="1">
    <citation type="journal article" date="2013" name="Proc. Natl. Acad. Sci. U.S.A.">
        <title>Genome structure and metabolic features in the red seaweed Chondrus crispus shed light on evolution of the Archaeplastida.</title>
        <authorList>
            <person name="Collen J."/>
            <person name="Porcel B."/>
            <person name="Carre W."/>
            <person name="Ball S.G."/>
            <person name="Chaparro C."/>
            <person name="Tonon T."/>
            <person name="Barbeyron T."/>
            <person name="Michel G."/>
            <person name="Noel B."/>
            <person name="Valentin K."/>
            <person name="Elias M."/>
            <person name="Artiguenave F."/>
            <person name="Arun A."/>
            <person name="Aury J.M."/>
            <person name="Barbosa-Neto J.F."/>
            <person name="Bothwell J.H."/>
            <person name="Bouget F.Y."/>
            <person name="Brillet L."/>
            <person name="Cabello-Hurtado F."/>
            <person name="Capella-Gutierrez S."/>
            <person name="Charrier B."/>
            <person name="Cladiere L."/>
            <person name="Cock J.M."/>
            <person name="Coelho S.M."/>
            <person name="Colleoni C."/>
            <person name="Czjzek M."/>
            <person name="Da Silva C."/>
            <person name="Delage L."/>
            <person name="Denoeud F."/>
            <person name="Deschamps P."/>
            <person name="Dittami S.M."/>
            <person name="Gabaldon T."/>
            <person name="Gachon C.M."/>
            <person name="Groisillier A."/>
            <person name="Herve C."/>
            <person name="Jabbari K."/>
            <person name="Katinka M."/>
            <person name="Kloareg B."/>
            <person name="Kowalczyk N."/>
            <person name="Labadie K."/>
            <person name="Leblanc C."/>
            <person name="Lopez P.J."/>
            <person name="McLachlan D.H."/>
            <person name="Meslet-Cladiere L."/>
            <person name="Moustafa A."/>
            <person name="Nehr Z."/>
            <person name="Nyvall Collen P."/>
            <person name="Panaud O."/>
            <person name="Partensky F."/>
            <person name="Poulain J."/>
            <person name="Rensing S.A."/>
            <person name="Rousvoal S."/>
            <person name="Samson G."/>
            <person name="Symeonidi A."/>
            <person name="Weissenbach J."/>
            <person name="Zambounis A."/>
            <person name="Wincker P."/>
            <person name="Boyen C."/>
        </authorList>
    </citation>
    <scope>NUCLEOTIDE SEQUENCE [LARGE SCALE GENOMIC DNA]</scope>
    <source>
        <strain evidence="3">cv. Stackhouse</strain>
    </source>
</reference>
<feature type="compositionally biased region" description="Polar residues" evidence="1">
    <location>
        <begin position="8"/>
        <end position="21"/>
    </location>
</feature>
<name>R7QPC3_CHOCR</name>
<evidence type="ECO:0000256" key="1">
    <source>
        <dbReference type="SAM" id="MobiDB-lite"/>
    </source>
</evidence>
<proteinExistence type="predicted"/>
<dbReference type="GeneID" id="17318352"/>
<dbReference type="Gramene" id="CDF40342">
    <property type="protein sequence ID" value="CDF40342"/>
    <property type="gene ID" value="CHC_T00000699001"/>
</dbReference>
<dbReference type="EMBL" id="HG002156">
    <property type="protein sequence ID" value="CDF40342.1"/>
    <property type="molecule type" value="Genomic_DNA"/>
</dbReference>
<feature type="region of interest" description="Disordered" evidence="1">
    <location>
        <begin position="1"/>
        <end position="21"/>
    </location>
</feature>
<keyword evidence="3" id="KW-1185">Reference proteome</keyword>
<evidence type="ECO:0000313" key="3">
    <source>
        <dbReference type="Proteomes" id="UP000012073"/>
    </source>
</evidence>
<dbReference type="KEGG" id="ccp:CHC_T00000699001"/>
<gene>
    <name evidence="2" type="ORF">CHC_T00000699001</name>
</gene>
<accession>R7QPC3</accession>
<dbReference type="RefSeq" id="XP_005710636.1">
    <property type="nucleotide sequence ID" value="XM_005710579.1"/>
</dbReference>
<evidence type="ECO:0000313" key="2">
    <source>
        <dbReference type="EMBL" id="CDF40342.1"/>
    </source>
</evidence>
<organism evidence="2 3">
    <name type="scientific">Chondrus crispus</name>
    <name type="common">Carrageen Irish moss</name>
    <name type="synonym">Polymorpha crispa</name>
    <dbReference type="NCBI Taxonomy" id="2769"/>
    <lineage>
        <taxon>Eukaryota</taxon>
        <taxon>Rhodophyta</taxon>
        <taxon>Florideophyceae</taxon>
        <taxon>Rhodymeniophycidae</taxon>
        <taxon>Gigartinales</taxon>
        <taxon>Gigartinaceae</taxon>
        <taxon>Chondrus</taxon>
    </lineage>
</organism>
<dbReference type="AlphaFoldDB" id="R7QPC3"/>
<protein>
    <submittedName>
        <fullName evidence="2">Uncharacterized protein</fullName>
    </submittedName>
</protein>